<gene>
    <name evidence="1" type="ORF">QAD02_008815</name>
</gene>
<reference evidence="1" key="1">
    <citation type="submission" date="2023-04" db="EMBL/GenBank/DDBJ databases">
        <title>A chromosome-level genome assembly of the parasitoid wasp Eretmocerus hayati.</title>
        <authorList>
            <person name="Zhong Y."/>
            <person name="Liu S."/>
            <person name="Liu Y."/>
        </authorList>
    </citation>
    <scope>NUCLEOTIDE SEQUENCE</scope>
    <source>
        <strain evidence="1">ZJU_SS_LIU_2023</strain>
    </source>
</reference>
<dbReference type="EMBL" id="CM056744">
    <property type="protein sequence ID" value="KAJ8667153.1"/>
    <property type="molecule type" value="Genomic_DNA"/>
</dbReference>
<protein>
    <submittedName>
        <fullName evidence="1">Uncharacterized protein</fullName>
    </submittedName>
</protein>
<dbReference type="Proteomes" id="UP001239111">
    <property type="component" value="Chromosome 4"/>
</dbReference>
<keyword evidence="2" id="KW-1185">Reference proteome</keyword>
<evidence type="ECO:0000313" key="1">
    <source>
        <dbReference type="EMBL" id="KAJ8667153.1"/>
    </source>
</evidence>
<evidence type="ECO:0000313" key="2">
    <source>
        <dbReference type="Proteomes" id="UP001239111"/>
    </source>
</evidence>
<sequence length="374" mass="41347">MSSKKQASSQMKFTQRELNRQQKLVNTANLARLVRTDSSLMAQPPVKKPRTVSIANGNVIPTKKIGPAALPTGFVPSKTSKLPIKVSESSTPVIVNMCNQAKPSTSFGLNSQNYSFVIQDSGIKPSPHKNIVVDQRTGKRLSAVSYEQLVGNFGKNVAIKIPASFSGQKFISMSDLVVQNVQPVLNNQAVQMSKQPGQVMHTVPQDQNFTGIEEIIENDSSATFNAQTQNGAVSGNDDSDNYTLSHDDTILLGAQDGYLNEDSVNPGNYINSETKDPHDKESSHNNSEERYENDDETEKYENDAKTSPVHEIIHEAAASVRELNQDESLHHENCCRMCRRENRLLLQKVEALNQMVKEAIELLKEQRSSGGEKH</sequence>
<organism evidence="1 2">
    <name type="scientific">Eretmocerus hayati</name>
    <dbReference type="NCBI Taxonomy" id="131215"/>
    <lineage>
        <taxon>Eukaryota</taxon>
        <taxon>Metazoa</taxon>
        <taxon>Ecdysozoa</taxon>
        <taxon>Arthropoda</taxon>
        <taxon>Hexapoda</taxon>
        <taxon>Insecta</taxon>
        <taxon>Pterygota</taxon>
        <taxon>Neoptera</taxon>
        <taxon>Endopterygota</taxon>
        <taxon>Hymenoptera</taxon>
        <taxon>Apocrita</taxon>
        <taxon>Proctotrupomorpha</taxon>
        <taxon>Chalcidoidea</taxon>
        <taxon>Aphelinidae</taxon>
        <taxon>Aphelininae</taxon>
        <taxon>Eretmocerus</taxon>
    </lineage>
</organism>
<comment type="caution">
    <text evidence="1">The sequence shown here is derived from an EMBL/GenBank/DDBJ whole genome shotgun (WGS) entry which is preliminary data.</text>
</comment>
<accession>A0ACC2N868</accession>
<name>A0ACC2N868_9HYME</name>
<proteinExistence type="predicted"/>